<reference evidence="2" key="1">
    <citation type="journal article" date="2019" name="Int. J. Syst. Evol. Microbiol.">
        <title>The Global Catalogue of Microorganisms (GCM) 10K type strain sequencing project: providing services to taxonomists for standard genome sequencing and annotation.</title>
        <authorList>
            <consortium name="The Broad Institute Genomics Platform"/>
            <consortium name="The Broad Institute Genome Sequencing Center for Infectious Disease"/>
            <person name="Wu L."/>
            <person name="Ma J."/>
        </authorList>
    </citation>
    <scope>NUCLEOTIDE SEQUENCE [LARGE SCALE GENOMIC DNA]</scope>
    <source>
        <strain evidence="2">CGMCC 1.12942</strain>
    </source>
</reference>
<sequence length="389" mass="43418">MSLQEVFADLHIHIGRTNGNLPVKITAAQNMTFEAIIKEASCRKGIQMIGIIDAQSPPVQQEIQAGLDRGIYQEHPDGGIIYQDTTCILGAEIELKEPDSGAFHALVYLKTFEQMKAFSAWLSQHMKNVQLSTQRLYQSVSALQDMVWEWGGLFIPAHVFTPFKSVYGNAADRMGQLLDMGKVSAVELGLSSDSNLADQLSELAPLTFVTNSDAHSLPKIGREYNKLLVRESSFQELKRALTRQEGRQVLANYGLNPRLGKYYRTRCLQCEGLWPTSLIERCPKCGSEKKVKGVKDRIEEIADQASLHPTHRPPYVYQVPLEFIPKLGKRTLDKLLHAFGTEMNVLHRVEMEEISQVVGPAIARSIQLARDRQLEVSEGGGGIFGKVKS</sequence>
<dbReference type="EMBL" id="JBHTBW010000019">
    <property type="protein sequence ID" value="MFC7441031.1"/>
    <property type="molecule type" value="Genomic_DNA"/>
</dbReference>
<dbReference type="RefSeq" id="WP_379864307.1">
    <property type="nucleotide sequence ID" value="NZ_JBHTBW010000019.1"/>
</dbReference>
<dbReference type="PANTHER" id="PTHR40084">
    <property type="entry name" value="PHOSPHOHYDROLASE, PHP FAMILY"/>
    <property type="match status" value="1"/>
</dbReference>
<dbReference type="InterPro" id="IPR010994">
    <property type="entry name" value="RuvA_2-like"/>
</dbReference>
<keyword evidence="2" id="KW-1185">Reference proteome</keyword>
<dbReference type="Pfam" id="PF13263">
    <property type="entry name" value="PHP_C"/>
    <property type="match status" value="1"/>
</dbReference>
<dbReference type="InterPro" id="IPR016195">
    <property type="entry name" value="Pol/histidinol_Pase-like"/>
</dbReference>
<name>A0ABW2RJ60_9BACL</name>
<dbReference type="SUPFAM" id="SSF47781">
    <property type="entry name" value="RuvA domain 2-like"/>
    <property type="match status" value="1"/>
</dbReference>
<dbReference type="PANTHER" id="PTHR40084:SF1">
    <property type="entry name" value="PHOSPHOTRANSFERASE"/>
    <property type="match status" value="1"/>
</dbReference>
<keyword evidence="1" id="KW-0255">Endonuclease</keyword>
<keyword evidence="1" id="KW-0540">Nuclease</keyword>
<dbReference type="GO" id="GO:0004519">
    <property type="term" value="F:endonuclease activity"/>
    <property type="evidence" value="ECO:0007669"/>
    <property type="project" value="UniProtKB-KW"/>
</dbReference>
<dbReference type="CDD" id="cd19067">
    <property type="entry name" value="PfuEndoQ-like"/>
    <property type="match status" value="1"/>
</dbReference>
<keyword evidence="1" id="KW-0378">Hydrolase</keyword>
<evidence type="ECO:0000313" key="1">
    <source>
        <dbReference type="EMBL" id="MFC7441031.1"/>
    </source>
</evidence>
<evidence type="ECO:0000313" key="2">
    <source>
        <dbReference type="Proteomes" id="UP001596500"/>
    </source>
</evidence>
<dbReference type="Proteomes" id="UP001596500">
    <property type="component" value="Unassembled WGS sequence"/>
</dbReference>
<proteinExistence type="predicted"/>
<dbReference type="SUPFAM" id="SSF89550">
    <property type="entry name" value="PHP domain-like"/>
    <property type="match status" value="1"/>
</dbReference>
<gene>
    <name evidence="1" type="ORF">ACFQNG_07670</name>
</gene>
<dbReference type="Gene3D" id="1.10.150.20">
    <property type="entry name" value="5' to 3' exonuclease, C-terminal subdomain"/>
    <property type="match status" value="1"/>
</dbReference>
<accession>A0ABW2RJ60</accession>
<comment type="caution">
    <text evidence="1">The sequence shown here is derived from an EMBL/GenBank/DDBJ whole genome shotgun (WGS) entry which is preliminary data.</text>
</comment>
<protein>
    <submittedName>
        <fullName evidence="1">Endonuclease Q family protein</fullName>
    </submittedName>
</protein>
<dbReference type="Gene3D" id="3.20.20.140">
    <property type="entry name" value="Metal-dependent hydrolases"/>
    <property type="match status" value="1"/>
</dbReference>
<organism evidence="1 2">
    <name type="scientific">Laceyella putida</name>
    <dbReference type="NCBI Taxonomy" id="110101"/>
    <lineage>
        <taxon>Bacteria</taxon>
        <taxon>Bacillati</taxon>
        <taxon>Bacillota</taxon>
        <taxon>Bacilli</taxon>
        <taxon>Bacillales</taxon>
        <taxon>Thermoactinomycetaceae</taxon>
        <taxon>Laceyella</taxon>
    </lineage>
</organism>